<proteinExistence type="predicted"/>
<feature type="domain" description="HTH cro/C1-type" evidence="3">
    <location>
        <begin position="38"/>
        <end position="97"/>
    </location>
</feature>
<dbReference type="InterPro" id="IPR001387">
    <property type="entry name" value="Cro/C1-type_HTH"/>
</dbReference>
<evidence type="ECO:0000256" key="1">
    <source>
        <dbReference type="ARBA" id="ARBA00023186"/>
    </source>
</evidence>
<dbReference type="PRINTS" id="PR00773">
    <property type="entry name" value="GRPEPROTEIN"/>
</dbReference>
<keyword evidence="1" id="KW-0143">Chaperone</keyword>
<keyword evidence="2" id="KW-0175">Coiled coil</keyword>
<gene>
    <name evidence="4" type="ORF">ARTHRO_10155</name>
</gene>
<dbReference type="EMBL" id="FO818640">
    <property type="protein sequence ID" value="CDM92482.1"/>
    <property type="molecule type" value="Genomic_DNA"/>
</dbReference>
<dbReference type="InterPro" id="IPR009012">
    <property type="entry name" value="GrpE_head"/>
</dbReference>
<evidence type="ECO:0000256" key="2">
    <source>
        <dbReference type="SAM" id="Coils"/>
    </source>
</evidence>
<dbReference type="SUPFAM" id="SSF47413">
    <property type="entry name" value="lambda repressor-like DNA-binding domains"/>
    <property type="match status" value="1"/>
</dbReference>
<evidence type="ECO:0000313" key="4">
    <source>
        <dbReference type="EMBL" id="CDM92482.1"/>
    </source>
</evidence>
<dbReference type="GO" id="GO:0006457">
    <property type="term" value="P:protein folding"/>
    <property type="evidence" value="ECO:0007669"/>
    <property type="project" value="InterPro"/>
</dbReference>
<dbReference type="AlphaFoldDB" id="A0A9P1KBV4"/>
<dbReference type="Pfam" id="PF01025">
    <property type="entry name" value="GrpE"/>
    <property type="match status" value="1"/>
</dbReference>
<dbReference type="GO" id="GO:0000774">
    <property type="term" value="F:adenyl-nucleotide exchange factor activity"/>
    <property type="evidence" value="ECO:0007669"/>
    <property type="project" value="InterPro"/>
</dbReference>
<dbReference type="GO" id="GO:0051087">
    <property type="term" value="F:protein-folding chaperone binding"/>
    <property type="evidence" value="ECO:0007669"/>
    <property type="project" value="InterPro"/>
</dbReference>
<dbReference type="InterPro" id="IPR000740">
    <property type="entry name" value="GrpE"/>
</dbReference>
<evidence type="ECO:0000259" key="3">
    <source>
        <dbReference type="Pfam" id="PF13443"/>
    </source>
</evidence>
<name>A0A9P1KBV4_9CYAN</name>
<sequence>MEAGLGPRILGLQDEECQQQGCLAMNGSPSSSDYTPQLQKLMRRAGFSSIRELSRYSGVEERQFFRLCQGLVMQTRVDVLMKIAEGLGISLMELLSIFAPEESSFAYSGFNSAFRQEYERLQAEMEQLRESVGREFEQASLDILESWLLNWPKVTEKVEENPQIPAKNILPLVKPVERLVQQWGVEIIAPIASEVPYNPHLHQLVQGTAQPGDRVTVTSAGYRKGDRLLWRAQVKVPTDDNLRIQGG</sequence>
<dbReference type="Proteomes" id="UP000032946">
    <property type="component" value="Chromosome"/>
</dbReference>
<accession>A0A9P1KBV4</accession>
<keyword evidence="5" id="KW-1185">Reference proteome</keyword>
<feature type="coiled-coil region" evidence="2">
    <location>
        <begin position="111"/>
        <end position="138"/>
    </location>
</feature>
<dbReference type="InterPro" id="IPR010982">
    <property type="entry name" value="Lambda_DNA-bd_dom_sf"/>
</dbReference>
<evidence type="ECO:0000313" key="5">
    <source>
        <dbReference type="Proteomes" id="UP000032946"/>
    </source>
</evidence>
<dbReference type="Pfam" id="PF13443">
    <property type="entry name" value="HTH_26"/>
    <property type="match status" value="1"/>
</dbReference>
<dbReference type="GO" id="GO:0042803">
    <property type="term" value="F:protein homodimerization activity"/>
    <property type="evidence" value="ECO:0007669"/>
    <property type="project" value="InterPro"/>
</dbReference>
<organism evidence="4 5">
    <name type="scientific">Limnospira indica PCC 8005</name>
    <dbReference type="NCBI Taxonomy" id="376219"/>
    <lineage>
        <taxon>Bacteria</taxon>
        <taxon>Bacillati</taxon>
        <taxon>Cyanobacteriota</taxon>
        <taxon>Cyanophyceae</taxon>
        <taxon>Oscillatoriophycideae</taxon>
        <taxon>Oscillatoriales</taxon>
        <taxon>Sirenicapillariaceae</taxon>
        <taxon>Limnospira</taxon>
    </lineage>
</organism>
<protein>
    <recommendedName>
        <fullName evidence="3">HTH cro/C1-type domain-containing protein</fullName>
    </recommendedName>
</protein>
<dbReference type="Gene3D" id="2.30.22.10">
    <property type="entry name" value="Head domain of nucleotide exchange factor GrpE"/>
    <property type="match status" value="1"/>
</dbReference>
<reference evidence="4 5" key="1">
    <citation type="submission" date="2014-02" db="EMBL/GenBank/DDBJ databases">
        <authorList>
            <person name="Genoscope - CEA"/>
        </authorList>
    </citation>
    <scope>NUCLEOTIDE SEQUENCE [LARGE SCALE GENOMIC DNA]</scope>
    <source>
        <strain evidence="4 5">PCC 8005</strain>
    </source>
</reference>
<dbReference type="GO" id="GO:0003677">
    <property type="term" value="F:DNA binding"/>
    <property type="evidence" value="ECO:0007669"/>
    <property type="project" value="InterPro"/>
</dbReference>